<evidence type="ECO:0000256" key="3">
    <source>
        <dbReference type="ARBA" id="ARBA00012757"/>
    </source>
</evidence>
<evidence type="ECO:0000313" key="11">
    <source>
        <dbReference type="Proteomes" id="UP000299102"/>
    </source>
</evidence>
<dbReference type="GO" id="GO:0004555">
    <property type="term" value="F:alpha,alpha-trehalase activity"/>
    <property type="evidence" value="ECO:0007669"/>
    <property type="project" value="UniProtKB-EC"/>
</dbReference>
<dbReference type="OrthoDB" id="3542292at2759"/>
<keyword evidence="9" id="KW-0732">Signal</keyword>
<evidence type="ECO:0000256" key="4">
    <source>
        <dbReference type="ARBA" id="ARBA00019905"/>
    </source>
</evidence>
<dbReference type="InterPro" id="IPR008928">
    <property type="entry name" value="6-hairpin_glycosidase_sf"/>
</dbReference>
<organism evidence="10 11">
    <name type="scientific">Eumeta variegata</name>
    <name type="common">Bagworm moth</name>
    <name type="synonym">Eumeta japonica</name>
    <dbReference type="NCBI Taxonomy" id="151549"/>
    <lineage>
        <taxon>Eukaryota</taxon>
        <taxon>Metazoa</taxon>
        <taxon>Ecdysozoa</taxon>
        <taxon>Arthropoda</taxon>
        <taxon>Hexapoda</taxon>
        <taxon>Insecta</taxon>
        <taxon>Pterygota</taxon>
        <taxon>Neoptera</taxon>
        <taxon>Endopterygota</taxon>
        <taxon>Lepidoptera</taxon>
        <taxon>Glossata</taxon>
        <taxon>Ditrysia</taxon>
        <taxon>Tineoidea</taxon>
        <taxon>Psychidae</taxon>
        <taxon>Oiketicinae</taxon>
        <taxon>Eumeta</taxon>
    </lineage>
</organism>
<dbReference type="PANTHER" id="PTHR23403">
    <property type="entry name" value="TREHALASE"/>
    <property type="match status" value="1"/>
</dbReference>
<dbReference type="PROSITE" id="PS00927">
    <property type="entry name" value="TREHALASE_1"/>
    <property type="match status" value="1"/>
</dbReference>
<feature type="compositionally biased region" description="Basic and acidic residues" evidence="8">
    <location>
        <begin position="568"/>
        <end position="584"/>
    </location>
</feature>
<dbReference type="STRING" id="151549.A0A4C1VLG3"/>
<reference evidence="10 11" key="1">
    <citation type="journal article" date="2019" name="Commun. Biol.">
        <title>The bagworm genome reveals a unique fibroin gene that provides high tensile strength.</title>
        <authorList>
            <person name="Kono N."/>
            <person name="Nakamura H."/>
            <person name="Ohtoshi R."/>
            <person name="Tomita M."/>
            <person name="Numata K."/>
            <person name="Arakawa K."/>
        </authorList>
    </citation>
    <scope>NUCLEOTIDE SEQUENCE [LARGE SCALE GENOMIC DNA]</scope>
</reference>
<dbReference type="PRINTS" id="PR00744">
    <property type="entry name" value="GLHYDRLASE37"/>
</dbReference>
<dbReference type="GO" id="GO:0005993">
    <property type="term" value="P:trehalose catabolic process"/>
    <property type="evidence" value="ECO:0007669"/>
    <property type="project" value="TreeGrafter"/>
</dbReference>
<dbReference type="AlphaFoldDB" id="A0A4C1VLG3"/>
<evidence type="ECO:0000256" key="6">
    <source>
        <dbReference type="ARBA" id="ARBA00023295"/>
    </source>
</evidence>
<gene>
    <name evidence="10" type="ORF">EVAR_29086_1</name>
</gene>
<name>A0A4C1VLG3_EUMVA</name>
<evidence type="ECO:0000256" key="8">
    <source>
        <dbReference type="SAM" id="MobiDB-lite"/>
    </source>
</evidence>
<dbReference type="SUPFAM" id="SSF48208">
    <property type="entry name" value="Six-hairpin glycosidases"/>
    <property type="match status" value="1"/>
</dbReference>
<comment type="similarity">
    <text evidence="2 7">Belongs to the glycosyl hydrolase 37 family.</text>
</comment>
<dbReference type="InterPro" id="IPR018232">
    <property type="entry name" value="Glyco_hydro_37_CS"/>
</dbReference>
<dbReference type="InterPro" id="IPR001661">
    <property type="entry name" value="Glyco_hydro_37"/>
</dbReference>
<dbReference type="Pfam" id="PF01204">
    <property type="entry name" value="Trehalase"/>
    <property type="match status" value="1"/>
</dbReference>
<evidence type="ECO:0000256" key="2">
    <source>
        <dbReference type="ARBA" id="ARBA00005615"/>
    </source>
</evidence>
<evidence type="ECO:0000256" key="7">
    <source>
        <dbReference type="RuleBase" id="RU361180"/>
    </source>
</evidence>
<dbReference type="Gene3D" id="1.50.10.10">
    <property type="match status" value="1"/>
</dbReference>
<feature type="signal peptide" evidence="9">
    <location>
        <begin position="1"/>
        <end position="17"/>
    </location>
</feature>
<dbReference type="Proteomes" id="UP000299102">
    <property type="component" value="Unassembled WGS sequence"/>
</dbReference>
<feature type="compositionally biased region" description="Low complexity" evidence="8">
    <location>
        <begin position="587"/>
        <end position="607"/>
    </location>
</feature>
<sequence>MMRWLVLIACCACVAGGSQLPPSCDRPIFCNSDILHEIQLARFFPDSKTFVDMHLRHDVNTTFRNFRELQTRTDGKPSRDELKVFLDEHFEKSNELEEWVPSDYDPEPKFLDEIYDPELKQFGKDVHSIWLKLGRKMKQEVFDQPERYSLIPITHGFMIPGGRFTEIYYWDTYWIIEGLLVSGMTDTARGIIENFIELLNTIGLVPNGSRWYYQQRSQPPLLTAMVDLYMRQTKDYDFLSANVRYLEKELEYWLDTQTVSFKMNGKTYTMLHYNAPSSGPRPESYYEDYNNALYFDSSERRQEFYTDLKSAAASGWDFSSRWFIDSDGNNSGNITAIHTRYIIPVDLNSIFASAVQTIASFHAQLGNWRAGAQWAYIAKQWRIAIEEVLWDEDDGIWYDYDMKNEKMRRYFFPTNLSPLWLDAVDADKVLLHGPRVLGYVRGSAGFQFPGGVPSSLDRTGEQWDFPNAWPPLVGMAVNAIEATGLPEGRDVAHELAQTWVRANLLGFKTNKQMFEKYDAEHPGQVGGGGEYTVQEGFGWSNGIVLEFLSKYGRTMTAGDATDASSIDSGDKSDTTEPTGSKDDSDSADSSSSSESSDSADLSASSSE</sequence>
<protein>
    <recommendedName>
        <fullName evidence="4 7">Trehalase</fullName>
        <ecNumber evidence="3 7">3.2.1.28</ecNumber>
    </recommendedName>
    <alternativeName>
        <fullName evidence="7">Alpha-trehalose glucohydrolase</fullName>
    </alternativeName>
</protein>
<keyword evidence="6 7" id="KW-0326">Glycosidase</keyword>
<feature type="chain" id="PRO_5020037411" description="Trehalase" evidence="9">
    <location>
        <begin position="18"/>
        <end position="607"/>
    </location>
</feature>
<dbReference type="PROSITE" id="PS00928">
    <property type="entry name" value="TREHALASE_2"/>
    <property type="match status" value="1"/>
</dbReference>
<evidence type="ECO:0000256" key="1">
    <source>
        <dbReference type="ARBA" id="ARBA00001576"/>
    </source>
</evidence>
<accession>A0A4C1VLG3</accession>
<keyword evidence="5 7" id="KW-0378">Hydrolase</keyword>
<comment type="catalytic activity">
    <reaction evidence="1 7">
        <text>alpha,alpha-trehalose + H2O = alpha-D-glucose + beta-D-glucose</text>
        <dbReference type="Rhea" id="RHEA:32675"/>
        <dbReference type="ChEBI" id="CHEBI:15377"/>
        <dbReference type="ChEBI" id="CHEBI:15903"/>
        <dbReference type="ChEBI" id="CHEBI:16551"/>
        <dbReference type="ChEBI" id="CHEBI:17925"/>
        <dbReference type="EC" id="3.2.1.28"/>
    </reaction>
</comment>
<dbReference type="PANTHER" id="PTHR23403:SF1">
    <property type="entry name" value="TREHALASE"/>
    <property type="match status" value="1"/>
</dbReference>
<feature type="region of interest" description="Disordered" evidence="8">
    <location>
        <begin position="558"/>
        <end position="607"/>
    </location>
</feature>
<evidence type="ECO:0000313" key="10">
    <source>
        <dbReference type="EMBL" id="GBP39856.1"/>
    </source>
</evidence>
<dbReference type="InterPro" id="IPR012341">
    <property type="entry name" value="6hp_glycosidase-like_sf"/>
</dbReference>
<proteinExistence type="inferred from homology"/>
<evidence type="ECO:0000256" key="9">
    <source>
        <dbReference type="SAM" id="SignalP"/>
    </source>
</evidence>
<dbReference type="EC" id="3.2.1.28" evidence="3 7"/>
<comment type="caution">
    <text evidence="10">The sequence shown here is derived from an EMBL/GenBank/DDBJ whole genome shotgun (WGS) entry which is preliminary data.</text>
</comment>
<keyword evidence="11" id="KW-1185">Reference proteome</keyword>
<evidence type="ECO:0000256" key="5">
    <source>
        <dbReference type="ARBA" id="ARBA00022801"/>
    </source>
</evidence>
<dbReference type="EMBL" id="BGZK01000372">
    <property type="protein sequence ID" value="GBP39856.1"/>
    <property type="molecule type" value="Genomic_DNA"/>
</dbReference>